<proteinExistence type="predicted"/>
<accession>A0ABW4BA82</accession>
<organism evidence="3 4">
    <name type="scientific">Lacticaseibacillus jixianensis</name>
    <dbReference type="NCBI Taxonomy" id="2486012"/>
    <lineage>
        <taxon>Bacteria</taxon>
        <taxon>Bacillati</taxon>
        <taxon>Bacillota</taxon>
        <taxon>Bacilli</taxon>
        <taxon>Lactobacillales</taxon>
        <taxon>Lactobacillaceae</taxon>
        <taxon>Lacticaseibacillus</taxon>
    </lineage>
</organism>
<feature type="transmembrane region" description="Helical" evidence="2">
    <location>
        <begin position="7"/>
        <end position="28"/>
    </location>
</feature>
<keyword evidence="2" id="KW-0812">Transmembrane</keyword>
<evidence type="ECO:0008006" key="5">
    <source>
        <dbReference type="Google" id="ProtNLM"/>
    </source>
</evidence>
<evidence type="ECO:0000256" key="1">
    <source>
        <dbReference type="SAM" id="MobiDB-lite"/>
    </source>
</evidence>
<comment type="caution">
    <text evidence="3">The sequence shown here is derived from an EMBL/GenBank/DDBJ whole genome shotgun (WGS) entry which is preliminary data.</text>
</comment>
<gene>
    <name evidence="3" type="ORF">ACFQ3L_09660</name>
</gene>
<evidence type="ECO:0000313" key="4">
    <source>
        <dbReference type="Proteomes" id="UP001597249"/>
    </source>
</evidence>
<dbReference type="Proteomes" id="UP001597249">
    <property type="component" value="Unassembled WGS sequence"/>
</dbReference>
<feature type="region of interest" description="Disordered" evidence="1">
    <location>
        <begin position="32"/>
        <end position="65"/>
    </location>
</feature>
<feature type="compositionally biased region" description="Polar residues" evidence="1">
    <location>
        <begin position="32"/>
        <end position="50"/>
    </location>
</feature>
<dbReference type="RefSeq" id="WP_125586587.1">
    <property type="nucleotide sequence ID" value="NZ_JBHTMO010000033.1"/>
</dbReference>
<reference evidence="4" key="1">
    <citation type="journal article" date="2019" name="Int. J. Syst. Evol. Microbiol.">
        <title>The Global Catalogue of Microorganisms (GCM) 10K type strain sequencing project: providing services to taxonomists for standard genome sequencing and annotation.</title>
        <authorList>
            <consortium name="The Broad Institute Genomics Platform"/>
            <consortium name="The Broad Institute Genome Sequencing Center for Infectious Disease"/>
            <person name="Wu L."/>
            <person name="Ma J."/>
        </authorList>
    </citation>
    <scope>NUCLEOTIDE SEQUENCE [LARGE SCALE GENOMIC DNA]</scope>
    <source>
        <strain evidence="4">CCM 8911</strain>
    </source>
</reference>
<keyword evidence="2" id="KW-1133">Transmembrane helix</keyword>
<protein>
    <recommendedName>
        <fullName evidence="5">Lipoprotein</fullName>
    </recommendedName>
</protein>
<name>A0ABW4BA82_9LACO</name>
<evidence type="ECO:0000256" key="2">
    <source>
        <dbReference type="SAM" id="Phobius"/>
    </source>
</evidence>
<sequence length="177" mass="18626">MKRSIKIVTWVAAGFVILIGAGLVWHQLGSGSTNHVTQSKSSRNVNRTKQSPSVKSSSAESKSSSASHLASVADVVKAAPQTLNQLKANAGGTYSAISATADGDNMVSYVMTLAQPLDKNTDQGALKIALVKALMPAISAAKKARPGIQLKVILRNPDDSEVINQPIAKHEIDQDVQ</sequence>
<evidence type="ECO:0000313" key="3">
    <source>
        <dbReference type="EMBL" id="MFD1393829.1"/>
    </source>
</evidence>
<keyword evidence="4" id="KW-1185">Reference proteome</keyword>
<keyword evidence="2" id="KW-0472">Membrane</keyword>
<dbReference type="EMBL" id="JBHTMO010000033">
    <property type="protein sequence ID" value="MFD1393829.1"/>
    <property type="molecule type" value="Genomic_DNA"/>
</dbReference>
<feature type="compositionally biased region" description="Low complexity" evidence="1">
    <location>
        <begin position="51"/>
        <end position="65"/>
    </location>
</feature>